<dbReference type="Gene3D" id="3.30.300.30">
    <property type="match status" value="2"/>
</dbReference>
<dbReference type="PANTHER" id="PTHR45527:SF10">
    <property type="entry name" value="PYOCHELIN SYNTHASE PCHF"/>
    <property type="match status" value="1"/>
</dbReference>
<dbReference type="GO" id="GO:0009403">
    <property type="term" value="P:toxin biosynthetic process"/>
    <property type="evidence" value="ECO:0007669"/>
    <property type="project" value="UniProtKB-ARBA"/>
</dbReference>
<dbReference type="InterPro" id="IPR041464">
    <property type="entry name" value="TubC_N"/>
</dbReference>
<evidence type="ECO:0000256" key="1">
    <source>
        <dbReference type="ARBA" id="ARBA00001957"/>
    </source>
</evidence>
<dbReference type="Gene3D" id="3.30.559.30">
    <property type="entry name" value="Nonribosomal peptide synthetase, condensation domain"/>
    <property type="match status" value="1"/>
</dbReference>
<feature type="domain" description="Carrier" evidence="9">
    <location>
        <begin position="1443"/>
        <end position="1524"/>
    </location>
</feature>
<dbReference type="CDD" id="cd12114">
    <property type="entry name" value="A_NRPS_TlmIV_like"/>
    <property type="match status" value="1"/>
</dbReference>
<dbReference type="Gene3D" id="1.10.10.1830">
    <property type="entry name" value="Non-ribosomal peptide synthase, adenylation domain"/>
    <property type="match status" value="1"/>
</dbReference>
<dbReference type="SUPFAM" id="SSF47336">
    <property type="entry name" value="ACP-like"/>
    <property type="match status" value="1"/>
</dbReference>
<dbReference type="GO" id="GO:0043041">
    <property type="term" value="P:amino acid activation for nonribosomal peptide biosynthetic process"/>
    <property type="evidence" value="ECO:0007669"/>
    <property type="project" value="TreeGrafter"/>
</dbReference>
<reference evidence="10 11" key="1">
    <citation type="submission" date="2018-11" db="EMBL/GenBank/DDBJ databases">
        <title>Whole genome sequence of Streptomyces paromomycinus NBRC 15454(T).</title>
        <authorList>
            <person name="Komaki H."/>
            <person name="Tamura T."/>
        </authorList>
    </citation>
    <scope>NUCLEOTIDE SEQUENCE [LARGE SCALE GENOMIC DNA]</scope>
    <source>
        <strain evidence="10 11">NBRC 15454</strain>
    </source>
</reference>
<organism evidence="10 11">
    <name type="scientific">Streptomyces paromomycinus</name>
    <name type="common">Streptomyces rimosus subsp. paromomycinus</name>
    <dbReference type="NCBI Taxonomy" id="92743"/>
    <lineage>
        <taxon>Bacteria</taxon>
        <taxon>Bacillati</taxon>
        <taxon>Actinomycetota</taxon>
        <taxon>Actinomycetes</taxon>
        <taxon>Kitasatosporales</taxon>
        <taxon>Streptomycetaceae</taxon>
        <taxon>Streptomyces</taxon>
    </lineage>
</organism>
<dbReference type="Gene3D" id="1.10.1200.10">
    <property type="entry name" value="ACP-like"/>
    <property type="match status" value="1"/>
</dbReference>
<dbReference type="SUPFAM" id="SSF52777">
    <property type="entry name" value="CoA-dependent acyltransferases"/>
    <property type="match status" value="2"/>
</dbReference>
<dbReference type="InterPro" id="IPR036736">
    <property type="entry name" value="ACP-like_sf"/>
</dbReference>
<keyword evidence="5" id="KW-0596">Phosphopantetheine</keyword>
<dbReference type="GO" id="GO:0031177">
    <property type="term" value="F:phosphopantetheine binding"/>
    <property type="evidence" value="ECO:0007669"/>
    <property type="project" value="TreeGrafter"/>
</dbReference>
<dbReference type="Gene3D" id="2.30.38.10">
    <property type="entry name" value="Luciferase, Domain 3"/>
    <property type="match status" value="1"/>
</dbReference>
<evidence type="ECO:0000313" key="10">
    <source>
        <dbReference type="EMBL" id="GCD47384.1"/>
    </source>
</evidence>
<proteinExistence type="inferred from homology"/>
<dbReference type="Pfam" id="PF00501">
    <property type="entry name" value="AMP-binding"/>
    <property type="match status" value="1"/>
</dbReference>
<dbReference type="InterPro" id="IPR001031">
    <property type="entry name" value="Thioesterase"/>
</dbReference>
<dbReference type="InterPro" id="IPR057737">
    <property type="entry name" value="Condensation_MtbB-like"/>
</dbReference>
<dbReference type="CDD" id="cd19535">
    <property type="entry name" value="Cyc_NRPS"/>
    <property type="match status" value="1"/>
</dbReference>
<keyword evidence="7" id="KW-0436">Ligase</keyword>
<dbReference type="InterPro" id="IPR020459">
    <property type="entry name" value="AMP-binding"/>
</dbReference>
<dbReference type="PROSITE" id="PS00455">
    <property type="entry name" value="AMP_BINDING"/>
    <property type="match status" value="1"/>
</dbReference>
<name>A0A401WDG1_STREY</name>
<dbReference type="NCBIfam" id="TIGR01733">
    <property type="entry name" value="AA-adenyl-dom"/>
    <property type="match status" value="1"/>
</dbReference>
<dbReference type="GO" id="GO:0000036">
    <property type="term" value="F:acyl carrier activity"/>
    <property type="evidence" value="ECO:0007669"/>
    <property type="project" value="TreeGrafter"/>
</dbReference>
<dbReference type="FunFam" id="3.40.50.12780:FF:000012">
    <property type="entry name" value="Non-ribosomal peptide synthetase"/>
    <property type="match status" value="1"/>
</dbReference>
<dbReference type="InterPro" id="IPR020845">
    <property type="entry name" value="AMP-binding_CS"/>
</dbReference>
<accession>A0A401WDG1</accession>
<dbReference type="Gene3D" id="3.40.50.150">
    <property type="entry name" value="Vaccinia Virus protein VP39"/>
    <property type="match status" value="1"/>
</dbReference>
<dbReference type="InterPro" id="IPR009081">
    <property type="entry name" value="PP-bd_ACP"/>
</dbReference>
<dbReference type="FunFam" id="1.10.1200.10:FF:000016">
    <property type="entry name" value="Non-ribosomal peptide synthase"/>
    <property type="match status" value="1"/>
</dbReference>
<sequence length="1853" mass="199071">MNAGEYVDGLTALGVTLYEEDGKLRYRAPKGILTEERLRELKDRKDAVLAHLRAQEFGPGLVVDAAARHEPFPLTDVQSAYLLGRSEAFDYGGVACHGYLELALPDGDEQRLEDAWNLLVRRHDMLRAVVSADGYQRVLAEVPRYAIRRTDTRQADGERARLVVDEIRTEMSHQVRATDQWPLFELRTTRTVGGLLLHVAVDLLICDYGSIRTLLGELRELWVGSGLTGTDSDGAGGEAPTFRDYVLAARAAREGTRYQRDREYWWSRIDDLPPAPELPLRTDSLQAPPRFRRHGTRLTAEQWRALDRRAAHAGVTASVVLLQAFAETVGRWSRKPRFSLSLTLQNRLPLHPGIDRVIGDFSSTSLLAVDLTEGDTLLDRVRASQARLWDDMDHKLCSGVEVLRELARRRGRAEALMPVTFTSTVSGARSAAATATAGGPGAFEPAALMRGAELVHGITQTPQVWIDCQIMEDTGGLLVHWDVREGLFPDGVVEDMFGAFAGLVAGLADGGGDGAWQRTVPVQLPAHQRERLARINATEAPRSADPLHAEVMAQARRTPGRPAVVTPGRTLDYAELAARARAVAAALTASGSVRGERVAVVMDKGWEQVVAVLGVLLAQGAYLPVDTTQPPLRRDTLLADAGVRRVLTQSWLEPGLGLPAGMTALVVDMVEPGAPEDAPAVAEVVADPDDLAYVIYTSGSTGTPKGVMISHGAARNTVDDINSRFGVGADDRVLGLAQLGFDLSVYDIFGPLAVGGALVLPDAARRGDPVHWAELVREHGVSVWNSVPAQLVMFHEYLRAEPAAGTGRLRLAMLSGDWIPVTLPDAVRARVPGLSVVSLGGATEAAIWSIHHRVGAVDSRLGSIPYGRPLANQTFRVLDPLMRDCPEHVTGELYIGGAGLALGYLGDEQRTAERFVKHPHDGERLYRTGDMGRRLADGEIEFLGRVDGQVKLNGHRVELAEVEAALQGHPAVHLAAAVVHGEGGSRRLVAFAETARTEPGPLPAGWPAAVTEQAARVAEGVRDADVRAMCAALDESALLSMARLLRARGLFSAPDDGHSTDEIMAASGASPGHHYLVRRWLAALAADGRLTHDPSGDRWHGLAPADEERVRAVHERIDALEPLTGWGAALVRFHRDCERRLGELLSGELPLRELLFPEGGLETAAAAYRDNLISRYNNAAAVAAVRAIVAGHGGPGPVRVLEIGAGIGGTSAELIPALADLPVDYHFTDVSHFFLNAAQEAFAAYPWVRYGLFDLNAEPYAQGLRPNGADVVVAANVLHNAVHAGEMFDRLRELVAPGGWMVFIDATRDTCRGMTSMEFNDGLTGFTDGRARTGATFFTREQWLGLLDAAGATDVLCLPAPDSALAEIGQQVLAARFKADRAAVTPAELHARLAERLPAYMIPADLQVVDAIPLTGNGKVDRNRLAALAGPAAPGTAADGGAAPRDELERALAGLWAEVLHVPSVGRDADFFALGGDSLLVAQLVGRTRRQLPQAAAVTWDDLLRMVLNRPSVAALADRLRATGAPGGAKDSPLVELAPRPADAADAPVLVLVHDGTGTVAPYRALVQELAGRLPLAGLVVDDLDSYLAAAPGTLVGDLADRYARVLLEEGYAKVHLVGYCMGGLLVTELADRLAGAGTEVTDVTVVSSYRVPYLVEDDLLAEYVFARMMRADTVRLGYPEDEGTTRALVEAVAAEHGGRVPHGSLTGHCAEGLGPDAAAAQRALRTLAERPQEERLRAIGSHMSQDEAEFSSLERLTRLYRTVRHSLVTVALHEATPYKGRATLVRQVGEAEVFPGMHRDMGEYWQQVCTGDLRIVDVPGDHFTCVRPPHAQAVAALLAGEPQADGDSRRQG</sequence>
<dbReference type="Gene3D" id="3.30.559.10">
    <property type="entry name" value="Chloramphenicol acetyltransferase-like domain"/>
    <property type="match status" value="1"/>
</dbReference>
<dbReference type="PANTHER" id="PTHR45527">
    <property type="entry name" value="NONRIBOSOMAL PEPTIDE SYNTHETASE"/>
    <property type="match status" value="1"/>
</dbReference>
<dbReference type="Proteomes" id="UP000286746">
    <property type="component" value="Unassembled WGS sequence"/>
</dbReference>
<keyword evidence="6" id="KW-0597">Phosphoprotein</keyword>
<evidence type="ECO:0000256" key="2">
    <source>
        <dbReference type="ARBA" id="ARBA00005102"/>
    </source>
</evidence>
<dbReference type="InterPro" id="IPR029063">
    <property type="entry name" value="SAM-dependent_MTases_sf"/>
</dbReference>
<dbReference type="FunFam" id="3.30.559.30:FF:000006">
    <property type="entry name" value="Yersiniabactin polyketide/non-ribosomal peptide synthetase"/>
    <property type="match status" value="1"/>
</dbReference>
<comment type="similarity">
    <text evidence="3">Belongs to the ATP-dependent AMP-binding enzyme family. MbtB subfamily.</text>
</comment>
<dbReference type="Pfam" id="PF00975">
    <property type="entry name" value="Thioesterase"/>
    <property type="match status" value="1"/>
</dbReference>
<comment type="caution">
    <text evidence="10">The sequence shown here is derived from an EMBL/GenBank/DDBJ whole genome shotgun (WGS) entry which is preliminary data.</text>
</comment>
<dbReference type="InterPro" id="IPR001242">
    <property type="entry name" value="Condensation_dom"/>
</dbReference>
<dbReference type="PRINTS" id="PR00154">
    <property type="entry name" value="AMPBINDING"/>
</dbReference>
<keyword evidence="11" id="KW-1185">Reference proteome</keyword>
<dbReference type="SUPFAM" id="SSF56801">
    <property type="entry name" value="Acetyl-CoA synthetase-like"/>
    <property type="match status" value="1"/>
</dbReference>
<dbReference type="Pfam" id="PF08242">
    <property type="entry name" value="Methyltransf_12"/>
    <property type="match status" value="1"/>
</dbReference>
<dbReference type="InterPro" id="IPR044894">
    <property type="entry name" value="TubC_N_sf"/>
</dbReference>
<evidence type="ECO:0000256" key="8">
    <source>
        <dbReference type="ARBA" id="ARBA00033440"/>
    </source>
</evidence>
<evidence type="ECO:0000313" key="11">
    <source>
        <dbReference type="Proteomes" id="UP000286746"/>
    </source>
</evidence>
<dbReference type="CDD" id="cd02440">
    <property type="entry name" value="AdoMet_MTases"/>
    <property type="match status" value="1"/>
</dbReference>
<evidence type="ECO:0000256" key="3">
    <source>
        <dbReference type="ARBA" id="ARBA00007380"/>
    </source>
</evidence>
<dbReference type="Pfam" id="PF18563">
    <property type="entry name" value="TubC_N"/>
    <property type="match status" value="1"/>
</dbReference>
<comment type="pathway">
    <text evidence="2">Siderophore biosynthesis; mycobactin biosynthesis.</text>
</comment>
<dbReference type="FunFam" id="3.30.559.10:FF:000023">
    <property type="entry name" value="Non-ribosomal peptide synthetase"/>
    <property type="match status" value="1"/>
</dbReference>
<evidence type="ECO:0000259" key="9">
    <source>
        <dbReference type="PROSITE" id="PS50075"/>
    </source>
</evidence>
<dbReference type="InterPro" id="IPR010071">
    <property type="entry name" value="AA_adenyl_dom"/>
</dbReference>
<dbReference type="PROSITE" id="PS50075">
    <property type="entry name" value="CARRIER"/>
    <property type="match status" value="1"/>
</dbReference>
<protein>
    <recommendedName>
        <fullName evidence="4">Phenyloxazoline synthase MbtB</fullName>
    </recommendedName>
    <alternativeName>
        <fullName evidence="8">Mycobactin synthetase protein B</fullName>
    </alternativeName>
</protein>
<dbReference type="GO" id="GO:0005737">
    <property type="term" value="C:cytoplasm"/>
    <property type="evidence" value="ECO:0007669"/>
    <property type="project" value="TreeGrafter"/>
</dbReference>
<dbReference type="GO" id="GO:0016874">
    <property type="term" value="F:ligase activity"/>
    <property type="evidence" value="ECO:0007669"/>
    <property type="project" value="UniProtKB-KW"/>
</dbReference>
<dbReference type="Gene3D" id="3.40.50.1820">
    <property type="entry name" value="alpha/beta hydrolase"/>
    <property type="match status" value="1"/>
</dbReference>
<evidence type="ECO:0000256" key="4">
    <source>
        <dbReference type="ARBA" id="ARBA00016743"/>
    </source>
</evidence>
<dbReference type="RefSeq" id="WP_125057507.1">
    <property type="nucleotide sequence ID" value="NZ_BHZD01000001.1"/>
</dbReference>
<dbReference type="SUPFAM" id="SSF53474">
    <property type="entry name" value="alpha/beta-Hydrolases"/>
    <property type="match status" value="1"/>
</dbReference>
<dbReference type="SUPFAM" id="SSF53335">
    <property type="entry name" value="S-adenosyl-L-methionine-dependent methyltransferases"/>
    <property type="match status" value="1"/>
</dbReference>
<evidence type="ECO:0000256" key="6">
    <source>
        <dbReference type="ARBA" id="ARBA00022553"/>
    </source>
</evidence>
<dbReference type="InterPro" id="IPR013217">
    <property type="entry name" value="Methyltransf_12"/>
</dbReference>
<dbReference type="Gene3D" id="3.40.50.980">
    <property type="match status" value="2"/>
</dbReference>
<evidence type="ECO:0000256" key="7">
    <source>
        <dbReference type="ARBA" id="ARBA00022598"/>
    </source>
</evidence>
<dbReference type="InterPro" id="IPR000873">
    <property type="entry name" value="AMP-dep_synth/lig_dom"/>
</dbReference>
<dbReference type="InterPro" id="IPR045851">
    <property type="entry name" value="AMP-bd_C_sf"/>
</dbReference>
<dbReference type="InterPro" id="IPR029058">
    <property type="entry name" value="AB_hydrolase_fold"/>
</dbReference>
<comment type="cofactor">
    <cofactor evidence="1">
        <name>pantetheine 4'-phosphate</name>
        <dbReference type="ChEBI" id="CHEBI:47942"/>
    </cofactor>
</comment>
<evidence type="ECO:0000256" key="5">
    <source>
        <dbReference type="ARBA" id="ARBA00022450"/>
    </source>
</evidence>
<gene>
    <name evidence="10" type="ORF">GKJPGBOP_07150</name>
</gene>
<dbReference type="Pfam" id="PF00668">
    <property type="entry name" value="Condensation"/>
    <property type="match status" value="1"/>
</dbReference>
<dbReference type="Pfam" id="PF00550">
    <property type="entry name" value="PP-binding"/>
    <property type="match status" value="1"/>
</dbReference>
<dbReference type="EMBL" id="BHZD01000001">
    <property type="protein sequence ID" value="GCD47384.1"/>
    <property type="molecule type" value="Genomic_DNA"/>
</dbReference>
<dbReference type="InterPro" id="IPR023213">
    <property type="entry name" value="CAT-like_dom_sf"/>
</dbReference>